<organism evidence="2 3">
    <name type="scientific">Ascobolus immersus RN42</name>
    <dbReference type="NCBI Taxonomy" id="1160509"/>
    <lineage>
        <taxon>Eukaryota</taxon>
        <taxon>Fungi</taxon>
        <taxon>Dikarya</taxon>
        <taxon>Ascomycota</taxon>
        <taxon>Pezizomycotina</taxon>
        <taxon>Pezizomycetes</taxon>
        <taxon>Pezizales</taxon>
        <taxon>Ascobolaceae</taxon>
        <taxon>Ascobolus</taxon>
    </lineage>
</organism>
<sequence>MPSDTNEAVSPSVDASTAFGTAKFVSNENAKSLEDAMNTTWSHSASTKTDTVRTKQGDGCTADDGSASGTTMRATDDVHSSATAVTDAAPAGAKEDGSRDDGTQDERLAQEPCMGIDGGRGAVVITCPPQADTEAAAVANASQTFTTRQAEASSEHGENGAALEGPCDANEAGVGSSCNGEAIGPIADEQHSHDGAPDGQSVGELEKVAPEPEASRKAPRQTASAVSSPVGELSLAEDGQNSTLGSSSMTGKGRVSIADTDTDSANSTEYWDSDPEVDSANAGGEAGADGQLDSEAAADLADEDATSDNSGKSVDGSDLKSEHSSTDEKSVHAVGKGDTKPLLQSSASKSPSEASCDDPKPGLLKRTDTEDQEKPPCCRTAVDGYRPIGEWIGGQIYHAFEWAGSTSRWWNRV</sequence>
<proteinExistence type="predicted"/>
<dbReference type="AlphaFoldDB" id="A0A3N4HIZ0"/>
<dbReference type="EMBL" id="ML119809">
    <property type="protein sequence ID" value="RPA73849.1"/>
    <property type="molecule type" value="Genomic_DNA"/>
</dbReference>
<feature type="compositionally biased region" description="Polar residues" evidence="1">
    <location>
        <begin position="239"/>
        <end position="250"/>
    </location>
</feature>
<feature type="compositionally biased region" description="Polar residues" evidence="1">
    <location>
        <begin position="1"/>
        <end position="30"/>
    </location>
</feature>
<feature type="compositionally biased region" description="Basic and acidic residues" evidence="1">
    <location>
        <begin position="93"/>
        <end position="109"/>
    </location>
</feature>
<name>A0A3N4HIZ0_ASCIM</name>
<reference evidence="2 3" key="1">
    <citation type="journal article" date="2018" name="Nat. Ecol. Evol.">
        <title>Pezizomycetes genomes reveal the molecular basis of ectomycorrhizal truffle lifestyle.</title>
        <authorList>
            <person name="Murat C."/>
            <person name="Payen T."/>
            <person name="Noel B."/>
            <person name="Kuo A."/>
            <person name="Morin E."/>
            <person name="Chen J."/>
            <person name="Kohler A."/>
            <person name="Krizsan K."/>
            <person name="Balestrini R."/>
            <person name="Da Silva C."/>
            <person name="Montanini B."/>
            <person name="Hainaut M."/>
            <person name="Levati E."/>
            <person name="Barry K.W."/>
            <person name="Belfiori B."/>
            <person name="Cichocki N."/>
            <person name="Clum A."/>
            <person name="Dockter R.B."/>
            <person name="Fauchery L."/>
            <person name="Guy J."/>
            <person name="Iotti M."/>
            <person name="Le Tacon F."/>
            <person name="Lindquist E.A."/>
            <person name="Lipzen A."/>
            <person name="Malagnac F."/>
            <person name="Mello A."/>
            <person name="Molinier V."/>
            <person name="Miyauchi S."/>
            <person name="Poulain J."/>
            <person name="Riccioni C."/>
            <person name="Rubini A."/>
            <person name="Sitrit Y."/>
            <person name="Splivallo R."/>
            <person name="Traeger S."/>
            <person name="Wang M."/>
            <person name="Zifcakova L."/>
            <person name="Wipf D."/>
            <person name="Zambonelli A."/>
            <person name="Paolocci F."/>
            <person name="Nowrousian M."/>
            <person name="Ottonello S."/>
            <person name="Baldrian P."/>
            <person name="Spatafora J.W."/>
            <person name="Henrissat B."/>
            <person name="Nagy L.G."/>
            <person name="Aury J.M."/>
            <person name="Wincker P."/>
            <person name="Grigoriev I.V."/>
            <person name="Bonfante P."/>
            <person name="Martin F.M."/>
        </authorList>
    </citation>
    <scope>NUCLEOTIDE SEQUENCE [LARGE SCALE GENOMIC DNA]</scope>
    <source>
        <strain evidence="2 3">RN42</strain>
    </source>
</reference>
<feature type="compositionally biased region" description="Polar residues" evidence="1">
    <location>
        <begin position="37"/>
        <end position="49"/>
    </location>
</feature>
<feature type="compositionally biased region" description="Basic and acidic residues" evidence="1">
    <location>
        <begin position="315"/>
        <end position="339"/>
    </location>
</feature>
<feature type="region of interest" description="Disordered" evidence="1">
    <location>
        <begin position="1"/>
        <end position="119"/>
    </location>
</feature>
<feature type="compositionally biased region" description="Basic and acidic residues" evidence="1">
    <location>
        <begin position="357"/>
        <end position="376"/>
    </location>
</feature>
<evidence type="ECO:0000256" key="1">
    <source>
        <dbReference type="SAM" id="MobiDB-lite"/>
    </source>
</evidence>
<feature type="compositionally biased region" description="Low complexity" evidence="1">
    <location>
        <begin position="82"/>
        <end position="92"/>
    </location>
</feature>
<evidence type="ECO:0000313" key="2">
    <source>
        <dbReference type="EMBL" id="RPA73849.1"/>
    </source>
</evidence>
<feature type="compositionally biased region" description="Basic and acidic residues" evidence="1">
    <location>
        <begin position="204"/>
        <end position="216"/>
    </location>
</feature>
<protein>
    <submittedName>
        <fullName evidence="2">Uncharacterized protein</fullName>
    </submittedName>
</protein>
<evidence type="ECO:0000313" key="3">
    <source>
        <dbReference type="Proteomes" id="UP000275078"/>
    </source>
</evidence>
<keyword evidence="3" id="KW-1185">Reference proteome</keyword>
<feature type="compositionally biased region" description="Low complexity" evidence="1">
    <location>
        <begin position="340"/>
        <end position="354"/>
    </location>
</feature>
<dbReference type="Proteomes" id="UP000275078">
    <property type="component" value="Unassembled WGS sequence"/>
</dbReference>
<feature type="region of interest" description="Disordered" evidence="1">
    <location>
        <begin position="145"/>
        <end position="377"/>
    </location>
</feature>
<gene>
    <name evidence="2" type="ORF">BJ508DRAFT_340889</name>
</gene>
<accession>A0A3N4HIZ0</accession>